<evidence type="ECO:0000256" key="1">
    <source>
        <dbReference type="ARBA" id="ARBA00000642"/>
    </source>
</evidence>
<keyword evidence="7 12" id="KW-0808">Transferase</keyword>
<comment type="catalytic activity">
    <reaction evidence="1 12 15">
        <text>(2R)-3-phosphoglycerate + ATP = (2R)-3-phospho-glyceroyl phosphate + ADP</text>
        <dbReference type="Rhea" id="RHEA:14801"/>
        <dbReference type="ChEBI" id="CHEBI:30616"/>
        <dbReference type="ChEBI" id="CHEBI:57604"/>
        <dbReference type="ChEBI" id="CHEBI:58272"/>
        <dbReference type="ChEBI" id="CHEBI:456216"/>
        <dbReference type="EC" id="2.7.2.3"/>
    </reaction>
</comment>
<feature type="binding site" evidence="12 14">
    <location>
        <position position="206"/>
    </location>
    <ligand>
        <name>ATP</name>
        <dbReference type="ChEBI" id="CHEBI:30616"/>
    </ligand>
</feature>
<reference evidence="16" key="1">
    <citation type="journal article" date="2023" name="ISME J.">
        <title>Emergence of putative energy parasites within Clostridia revealed by genome analysis of a novel endosymbiotic clade.</title>
        <authorList>
            <person name="Takahashi K."/>
            <person name="Kuwahara H."/>
            <person name="Horikawa Y."/>
            <person name="Izawa K."/>
            <person name="Kato D."/>
            <person name="Inagaki T."/>
            <person name="Yuki M."/>
            <person name="Ohkuma M."/>
            <person name="Hongoh Y."/>
        </authorList>
    </citation>
    <scope>NUCLEOTIDE SEQUENCE</scope>
    <source>
        <strain evidence="16">RsTa-C01</strain>
    </source>
</reference>
<evidence type="ECO:0000256" key="9">
    <source>
        <dbReference type="ARBA" id="ARBA00022777"/>
    </source>
</evidence>
<evidence type="ECO:0000256" key="12">
    <source>
        <dbReference type="HAMAP-Rule" id="MF_00145"/>
    </source>
</evidence>
<feature type="binding site" evidence="13">
    <location>
        <position position="156"/>
    </location>
    <ligand>
        <name>(2R)-3-phosphoglycerate</name>
        <dbReference type="ChEBI" id="CHEBI:58272"/>
    </ligand>
</feature>
<evidence type="ECO:0000256" key="14">
    <source>
        <dbReference type="PIRSR" id="PIRSR000724-2"/>
    </source>
</evidence>
<dbReference type="PRINTS" id="PR00477">
    <property type="entry name" value="PHGLYCKINASE"/>
</dbReference>
<feature type="binding site" evidence="13">
    <location>
        <position position="123"/>
    </location>
    <ligand>
        <name>(2R)-3-phosphoglycerate</name>
        <dbReference type="ChEBI" id="CHEBI:58272"/>
    </ligand>
</feature>
<evidence type="ECO:0000256" key="5">
    <source>
        <dbReference type="ARBA" id="ARBA00013061"/>
    </source>
</evidence>
<dbReference type="EC" id="2.7.2.3" evidence="5 12"/>
<dbReference type="KEGG" id="ptrh:RsTaC01_0224"/>
<dbReference type="InterPro" id="IPR015824">
    <property type="entry name" value="Phosphoglycerate_kinase_N"/>
</dbReference>
<dbReference type="SUPFAM" id="SSF53748">
    <property type="entry name" value="Phosphoglycerate kinase"/>
    <property type="match status" value="1"/>
</dbReference>
<dbReference type="GO" id="GO:0005524">
    <property type="term" value="F:ATP binding"/>
    <property type="evidence" value="ECO:0007669"/>
    <property type="project" value="UniProtKB-KW"/>
</dbReference>
<evidence type="ECO:0000256" key="8">
    <source>
        <dbReference type="ARBA" id="ARBA00022741"/>
    </source>
</evidence>
<comment type="pathway">
    <text evidence="2 12">Carbohydrate degradation; glycolysis; pyruvate from D-glyceraldehyde 3-phosphate: step 2/5.</text>
</comment>
<evidence type="ECO:0000256" key="3">
    <source>
        <dbReference type="ARBA" id="ARBA00008982"/>
    </source>
</evidence>
<dbReference type="HAMAP" id="MF_00145">
    <property type="entry name" value="Phosphoglyc_kinase"/>
    <property type="match status" value="1"/>
</dbReference>
<dbReference type="Pfam" id="PF00162">
    <property type="entry name" value="PGK"/>
    <property type="match status" value="1"/>
</dbReference>
<feature type="binding site" evidence="12 13">
    <location>
        <begin position="24"/>
        <end position="26"/>
    </location>
    <ligand>
        <name>substrate</name>
    </ligand>
</feature>
<dbReference type="EMBL" id="AP027925">
    <property type="protein sequence ID" value="BED92489.1"/>
    <property type="molecule type" value="Genomic_DNA"/>
</dbReference>
<evidence type="ECO:0000256" key="10">
    <source>
        <dbReference type="ARBA" id="ARBA00022840"/>
    </source>
</evidence>
<dbReference type="AlphaFoldDB" id="A0AA48KZP6"/>
<dbReference type="CDD" id="cd00318">
    <property type="entry name" value="Phosphoglycerate_kinase"/>
    <property type="match status" value="1"/>
</dbReference>
<dbReference type="Proteomes" id="UP001335720">
    <property type="component" value="Chromosome"/>
</dbReference>
<dbReference type="GO" id="GO:0005829">
    <property type="term" value="C:cytosol"/>
    <property type="evidence" value="ECO:0007669"/>
    <property type="project" value="UniProtKB-ARBA"/>
</dbReference>
<comment type="subcellular location">
    <subcellularLocation>
        <location evidence="12">Cytoplasm</location>
    </subcellularLocation>
</comment>
<organism evidence="16">
    <name type="scientific">Candidatus Paraimprobicoccus trichonymphae</name>
    <dbReference type="NCBI Taxonomy" id="3033793"/>
    <lineage>
        <taxon>Bacteria</taxon>
        <taxon>Bacillati</taxon>
        <taxon>Bacillota</taxon>
        <taxon>Clostridia</taxon>
        <taxon>Candidatus Paraimprobicoccus</taxon>
    </lineage>
</organism>
<proteinExistence type="inferred from homology"/>
<dbReference type="GO" id="GO:0043531">
    <property type="term" value="F:ADP binding"/>
    <property type="evidence" value="ECO:0007669"/>
    <property type="project" value="TreeGrafter"/>
</dbReference>
<evidence type="ECO:0000256" key="7">
    <source>
        <dbReference type="ARBA" id="ARBA00022679"/>
    </source>
</evidence>
<evidence type="ECO:0000256" key="6">
    <source>
        <dbReference type="ARBA" id="ARBA00016471"/>
    </source>
</evidence>
<dbReference type="InterPro" id="IPR015911">
    <property type="entry name" value="Phosphoglycerate_kinase_CS"/>
</dbReference>
<dbReference type="GO" id="GO:0006094">
    <property type="term" value="P:gluconeogenesis"/>
    <property type="evidence" value="ECO:0007669"/>
    <property type="project" value="TreeGrafter"/>
</dbReference>
<dbReference type="GO" id="GO:0006096">
    <property type="term" value="P:glycolytic process"/>
    <property type="evidence" value="ECO:0007669"/>
    <property type="project" value="UniProtKB-UniRule"/>
</dbReference>
<dbReference type="PANTHER" id="PTHR11406">
    <property type="entry name" value="PHOSPHOGLYCERATE KINASE"/>
    <property type="match status" value="1"/>
</dbReference>
<feature type="binding site" evidence="12 14">
    <location>
        <begin position="354"/>
        <end position="357"/>
    </location>
    <ligand>
        <name>ATP</name>
        <dbReference type="ChEBI" id="CHEBI:30616"/>
    </ligand>
</feature>
<dbReference type="GO" id="GO:0004618">
    <property type="term" value="F:phosphoglycerate kinase activity"/>
    <property type="evidence" value="ECO:0007669"/>
    <property type="project" value="UniProtKB-UniRule"/>
</dbReference>
<feature type="binding site" evidence="12 13">
    <location>
        <begin position="63"/>
        <end position="66"/>
    </location>
    <ligand>
        <name>substrate</name>
    </ligand>
</feature>
<comment type="subunit">
    <text evidence="4 12">Monomer.</text>
</comment>
<feature type="binding site" evidence="12">
    <location>
        <position position="156"/>
    </location>
    <ligand>
        <name>substrate</name>
    </ligand>
</feature>
<evidence type="ECO:0000256" key="2">
    <source>
        <dbReference type="ARBA" id="ARBA00004838"/>
    </source>
</evidence>
<keyword evidence="12" id="KW-0963">Cytoplasm</keyword>
<feature type="binding site" evidence="12">
    <location>
        <position position="123"/>
    </location>
    <ligand>
        <name>substrate</name>
    </ligand>
</feature>
<dbReference type="InterPro" id="IPR036043">
    <property type="entry name" value="Phosphoglycerate_kinase_sf"/>
</dbReference>
<evidence type="ECO:0000256" key="15">
    <source>
        <dbReference type="RuleBase" id="RU000532"/>
    </source>
</evidence>
<protein>
    <recommendedName>
        <fullName evidence="6 12">Phosphoglycerate kinase</fullName>
        <ecNumber evidence="5 12">2.7.2.3</ecNumber>
    </recommendedName>
</protein>
<dbReference type="PIRSF" id="PIRSF000724">
    <property type="entry name" value="Pgk"/>
    <property type="match status" value="1"/>
</dbReference>
<evidence type="ECO:0000256" key="4">
    <source>
        <dbReference type="ARBA" id="ARBA00011245"/>
    </source>
</evidence>
<feature type="binding site" evidence="12">
    <location>
        <position position="40"/>
    </location>
    <ligand>
        <name>substrate</name>
    </ligand>
</feature>
<dbReference type="Gene3D" id="3.40.50.1260">
    <property type="entry name" value="Phosphoglycerate kinase, N-terminal domain"/>
    <property type="match status" value="2"/>
</dbReference>
<keyword evidence="8 12" id="KW-0547">Nucleotide-binding</keyword>
<feature type="binding site" evidence="12 14">
    <location>
        <position position="297"/>
    </location>
    <ligand>
        <name>ATP</name>
        <dbReference type="ChEBI" id="CHEBI:30616"/>
    </ligand>
</feature>
<feature type="binding site" evidence="12 14">
    <location>
        <position position="328"/>
    </location>
    <ligand>
        <name>ATP</name>
        <dbReference type="ChEBI" id="CHEBI:30616"/>
    </ligand>
</feature>
<gene>
    <name evidence="12" type="primary">pgk</name>
    <name evidence="16" type="ORF">RsTaC01_0224</name>
</gene>
<dbReference type="FunFam" id="3.40.50.1260:FF:000003">
    <property type="entry name" value="Phosphoglycerate kinase"/>
    <property type="match status" value="1"/>
</dbReference>
<evidence type="ECO:0000256" key="13">
    <source>
        <dbReference type="PIRSR" id="PIRSR000724-1"/>
    </source>
</evidence>
<evidence type="ECO:0000256" key="11">
    <source>
        <dbReference type="ARBA" id="ARBA00023152"/>
    </source>
</evidence>
<keyword evidence="9 12" id="KW-0418">Kinase</keyword>
<evidence type="ECO:0000313" key="16">
    <source>
        <dbReference type="EMBL" id="BED92489.1"/>
    </source>
</evidence>
<comment type="similarity">
    <text evidence="3 12 15">Belongs to the phosphoglycerate kinase family.</text>
</comment>
<dbReference type="InterPro" id="IPR001576">
    <property type="entry name" value="Phosphoglycerate_kinase"/>
</dbReference>
<feature type="binding site" evidence="13">
    <location>
        <position position="40"/>
    </location>
    <ligand>
        <name>(2R)-3-phosphoglycerate</name>
        <dbReference type="ChEBI" id="CHEBI:58272"/>
    </ligand>
</feature>
<sequence length="398" mass="43856">MPYLNKKSIENVDLENKKVLVRCDLNVPFDQAGDIFDTKRITESLETINYLINNNSKIIICSHLGRPKNNVYDEKLSLRPVAKKLSDLLNKEVKFSKYTIGEEAKKTTSELKSGEVCLLENLRFFPEEEQNDLNFAEKLASLAEIYVNDAFGTSHRAHASTVGVTKFLPSVCGFLIKKEISIMSKILENPERPFVSVLGGSKVSDKIGVINSLLEKVDILIIGGGMAYTFMNALGYSVGTSICEYDKIELAKDIMTKAKEKNIKLFLPVDNKVGTEYKPDTEFKTVDADKIPDGWMGLDIGEKTAKFFSDIIKKAKTIIWNGTLGVSEWENFSYGTFSVAKTIAESDAVAIIGGGDSAAAVEKLGFSDKMTHISTGGGASLRFLEGKELPALMALDNK</sequence>
<keyword evidence="11 12" id="KW-0324">Glycolysis</keyword>
<dbReference type="PANTHER" id="PTHR11406:SF23">
    <property type="entry name" value="PHOSPHOGLYCERATE KINASE 1, CHLOROPLASTIC-RELATED"/>
    <property type="match status" value="1"/>
</dbReference>
<keyword evidence="10 12" id="KW-0067">ATP-binding</keyword>
<dbReference type="FunFam" id="3.40.50.1260:FF:000006">
    <property type="entry name" value="Phosphoglycerate kinase"/>
    <property type="match status" value="1"/>
</dbReference>
<name>A0AA48KZP6_9FIRM</name>
<dbReference type="PROSITE" id="PS00111">
    <property type="entry name" value="PGLYCERATE_KINASE"/>
    <property type="match status" value="1"/>
</dbReference>
<accession>A0AA48KZP6</accession>